<name>A0ABT3PWZ7_9BACT</name>
<dbReference type="Proteomes" id="UP001207337">
    <property type="component" value="Unassembled WGS sequence"/>
</dbReference>
<organism evidence="1 2">
    <name type="scientific">Fodinibius salicampi</name>
    <dbReference type="NCBI Taxonomy" id="1920655"/>
    <lineage>
        <taxon>Bacteria</taxon>
        <taxon>Pseudomonadati</taxon>
        <taxon>Balneolota</taxon>
        <taxon>Balneolia</taxon>
        <taxon>Balneolales</taxon>
        <taxon>Balneolaceae</taxon>
        <taxon>Fodinibius</taxon>
    </lineage>
</organism>
<dbReference type="EMBL" id="JAJNDC010000001">
    <property type="protein sequence ID" value="MCW9712321.1"/>
    <property type="molecule type" value="Genomic_DNA"/>
</dbReference>
<gene>
    <name evidence="1" type="ORF">LQ318_05315</name>
</gene>
<protein>
    <submittedName>
        <fullName evidence="1">Uncharacterized protein</fullName>
    </submittedName>
</protein>
<dbReference type="RefSeq" id="WP_265788190.1">
    <property type="nucleotide sequence ID" value="NZ_BAABRS010000001.1"/>
</dbReference>
<evidence type="ECO:0000313" key="1">
    <source>
        <dbReference type="EMBL" id="MCW9712321.1"/>
    </source>
</evidence>
<proteinExistence type="predicted"/>
<comment type="caution">
    <text evidence="1">The sequence shown here is derived from an EMBL/GenBank/DDBJ whole genome shotgun (WGS) entry which is preliminary data.</text>
</comment>
<reference evidence="1 2" key="1">
    <citation type="submission" date="2021-11" db="EMBL/GenBank/DDBJ databases">
        <title>Aliifidinibius sp. nov., a new bacterium isolated from saline soil.</title>
        <authorList>
            <person name="Galisteo C."/>
            <person name="De La Haba R."/>
            <person name="Sanchez-Porro C."/>
            <person name="Ventosa A."/>
        </authorList>
    </citation>
    <scope>NUCLEOTIDE SEQUENCE [LARGE SCALE GENOMIC DNA]</scope>
    <source>
        <strain evidence="1 2">KACC 190600</strain>
    </source>
</reference>
<accession>A0ABT3PWZ7</accession>
<sequence length="187" mass="21517">MSGDKKIPDREDVLSTVIESMYSTRILNNSHRGDVAEALVMMALGDEWNFVGLGWHPWDLQYGSGSNRIRIQVKNIALRQIWGKTKSPTLVFGWKSNPPSYFERDNPGVKIEDEGYFCELFVFCLHLESDKENADQVDPRQWKFLVIPAKDLKSKRKSMVLSKALDKWTPVKWTGLEEKIETVANKL</sequence>
<evidence type="ECO:0000313" key="2">
    <source>
        <dbReference type="Proteomes" id="UP001207337"/>
    </source>
</evidence>
<keyword evidence="2" id="KW-1185">Reference proteome</keyword>